<keyword evidence="16" id="KW-1185">Reference proteome</keyword>
<evidence type="ECO:0000256" key="13">
    <source>
        <dbReference type="RuleBase" id="RU361258"/>
    </source>
</evidence>
<feature type="binding site" evidence="12">
    <location>
        <position position="775"/>
    </location>
    <ligand>
        <name>substrate</name>
        <note>ligand shared with subunit alpha</note>
    </ligand>
</feature>
<dbReference type="InterPro" id="IPR016102">
    <property type="entry name" value="Succinyl-CoA_synth-like"/>
</dbReference>
<dbReference type="NCBIfam" id="NF001913">
    <property type="entry name" value="PRK00696.1"/>
    <property type="match status" value="1"/>
</dbReference>
<dbReference type="EMBL" id="KQ983115">
    <property type="protein sequence ID" value="KYQ47289.1"/>
    <property type="molecule type" value="Genomic_DNA"/>
</dbReference>
<dbReference type="PROSITE" id="PS01217">
    <property type="entry name" value="SUCCINYL_COA_LIG_3"/>
    <property type="match status" value="1"/>
</dbReference>
<evidence type="ECO:0000256" key="1">
    <source>
        <dbReference type="ARBA" id="ARBA00005064"/>
    </source>
</evidence>
<dbReference type="SUPFAM" id="SSF56059">
    <property type="entry name" value="Glutathione synthetase ATP-binding domain-like"/>
    <property type="match status" value="2"/>
</dbReference>
<keyword evidence="2 12" id="KW-0816">Tricarboxylic acid cycle</keyword>
<feature type="binding site" evidence="12">
    <location>
        <begin position="86"/>
        <end position="88"/>
    </location>
    <ligand>
        <name>ATP</name>
        <dbReference type="ChEBI" id="CHEBI:30616"/>
    </ligand>
</feature>
<comment type="subunit">
    <text evidence="11">Heterodimer of an alpha and a beta subunit. The beta subunit determines specificity for GTP.</text>
</comment>
<dbReference type="GO" id="GO:0004776">
    <property type="term" value="F:succinate-CoA ligase (GDP-forming) activity"/>
    <property type="evidence" value="ECO:0007669"/>
    <property type="project" value="UniProtKB-EC"/>
</dbReference>
<evidence type="ECO:0000256" key="2">
    <source>
        <dbReference type="ARBA" id="ARBA00022532"/>
    </source>
</evidence>
<evidence type="ECO:0000256" key="5">
    <source>
        <dbReference type="ARBA" id="ARBA00022741"/>
    </source>
</evidence>
<feature type="binding site" evidence="12">
    <location>
        <begin position="832"/>
        <end position="834"/>
    </location>
    <ligand>
        <name>substrate</name>
        <note>ligand shared with subunit alpha</note>
    </ligand>
</feature>
<dbReference type="Proteomes" id="UP000075809">
    <property type="component" value="Unassembled WGS sequence"/>
</dbReference>
<keyword evidence="7 12" id="KW-0460">Magnesium</keyword>
<feature type="binding site" evidence="12">
    <location>
        <begin position="582"/>
        <end position="584"/>
    </location>
    <ligand>
        <name>ATP</name>
        <dbReference type="ChEBI" id="CHEBI:30616"/>
    </ligand>
</feature>
<reference evidence="15 16" key="1">
    <citation type="submission" date="2015-09" db="EMBL/GenBank/DDBJ databases">
        <title>Trachymyrmex zeteki WGS genome.</title>
        <authorList>
            <person name="Nygaard S."/>
            <person name="Hu H."/>
            <person name="Boomsma J."/>
            <person name="Zhang G."/>
        </authorList>
    </citation>
    <scope>NUCLEOTIDE SEQUENCE [LARGE SCALE GENOMIC DNA]</scope>
    <source>
        <strain evidence="15">Tzet28-1</strain>
        <tissue evidence="15">Whole body</tissue>
    </source>
</reference>
<dbReference type="SUPFAM" id="SSF52210">
    <property type="entry name" value="Succinyl-CoA synthetase domains"/>
    <property type="match status" value="2"/>
</dbReference>
<evidence type="ECO:0000256" key="4">
    <source>
        <dbReference type="ARBA" id="ARBA00022723"/>
    </source>
</evidence>
<dbReference type="AlphaFoldDB" id="A0A151WHF9"/>
<evidence type="ECO:0000313" key="15">
    <source>
        <dbReference type="EMBL" id="KYQ47289.1"/>
    </source>
</evidence>
<evidence type="ECO:0000256" key="3">
    <source>
        <dbReference type="ARBA" id="ARBA00022598"/>
    </source>
</evidence>
<dbReference type="Pfam" id="PF08442">
    <property type="entry name" value="ATP-grasp_2"/>
    <property type="match status" value="2"/>
</dbReference>
<evidence type="ECO:0000256" key="12">
    <source>
        <dbReference type="HAMAP-Rule" id="MF_03219"/>
    </source>
</evidence>
<dbReference type="Gene3D" id="3.30.1490.20">
    <property type="entry name" value="ATP-grasp fold, A domain"/>
    <property type="match status" value="2"/>
</dbReference>
<evidence type="ECO:0000256" key="8">
    <source>
        <dbReference type="ARBA" id="ARBA00022946"/>
    </source>
</evidence>
<keyword evidence="8" id="KW-0809">Transit peptide</keyword>
<comment type="pathway">
    <text evidence="1 12">Carbohydrate metabolism; tricarboxylic acid cycle; succinate from succinyl-CoA (ligase route): step 1/1.</text>
</comment>
<proteinExistence type="inferred from homology"/>
<dbReference type="PANTHER" id="PTHR11815:SF1">
    <property type="entry name" value="SUCCINATE--COA LIGASE [ADP-FORMING] SUBUNIT BETA, MITOCHONDRIAL"/>
    <property type="match status" value="1"/>
</dbReference>
<dbReference type="GO" id="GO:0005524">
    <property type="term" value="F:ATP binding"/>
    <property type="evidence" value="ECO:0007669"/>
    <property type="project" value="UniProtKB-UniRule"/>
</dbReference>
<keyword evidence="12" id="KW-0496">Mitochondrion</keyword>
<keyword evidence="5 12" id="KW-0547">Nucleotide-binding</keyword>
<dbReference type="GO" id="GO:0042709">
    <property type="term" value="C:succinate-CoA ligase complex"/>
    <property type="evidence" value="ECO:0007669"/>
    <property type="project" value="TreeGrafter"/>
</dbReference>
<evidence type="ECO:0000259" key="14">
    <source>
        <dbReference type="PROSITE" id="PS50975"/>
    </source>
</evidence>
<gene>
    <name evidence="15" type="ORF">ALC60_13689</name>
</gene>
<dbReference type="FunFam" id="3.30.1490.20:FF:000004">
    <property type="entry name" value="Succinate--CoA ligase [ADP-forming] subunit beta, mitochondrial"/>
    <property type="match status" value="2"/>
</dbReference>
<dbReference type="PANTHER" id="PTHR11815">
    <property type="entry name" value="SUCCINYL-COA SYNTHETASE BETA CHAIN"/>
    <property type="match status" value="1"/>
</dbReference>
<dbReference type="InterPro" id="IPR011761">
    <property type="entry name" value="ATP-grasp"/>
</dbReference>
<keyword evidence="4 12" id="KW-0479">Metal-binding</keyword>
<evidence type="ECO:0000256" key="10">
    <source>
        <dbReference type="ARBA" id="ARBA00053833"/>
    </source>
</evidence>
<feature type="domain" description="ATP-grasp" evidence="14">
    <location>
        <begin position="42"/>
        <end position="273"/>
    </location>
</feature>
<keyword evidence="3 12" id="KW-0436">Ligase</keyword>
<protein>
    <recommendedName>
        <fullName evidence="12">Succinate--CoA ligase [ADP-forming] subunit beta, mitochondrial</fullName>
        <ecNumber evidence="12">6.2.1.5</ecNumber>
    </recommendedName>
    <alternativeName>
        <fullName evidence="12">Succinyl-CoA synthetase beta chain</fullName>
        <shortName evidence="12">SCS-beta</shortName>
    </alternativeName>
</protein>
<dbReference type="Gene3D" id="3.30.470.20">
    <property type="entry name" value="ATP-grasp fold, B domain"/>
    <property type="match status" value="3"/>
</dbReference>
<evidence type="ECO:0000256" key="9">
    <source>
        <dbReference type="ARBA" id="ARBA00052879"/>
    </source>
</evidence>
<dbReference type="Gene3D" id="3.40.50.261">
    <property type="entry name" value="Succinyl-CoA synthetase domains"/>
    <property type="match status" value="2"/>
</dbReference>
<comment type="catalytic activity">
    <reaction evidence="9">
        <text>GTP + succinate + CoA = succinyl-CoA + GDP + phosphate</text>
        <dbReference type="Rhea" id="RHEA:22120"/>
        <dbReference type="ChEBI" id="CHEBI:30031"/>
        <dbReference type="ChEBI" id="CHEBI:37565"/>
        <dbReference type="ChEBI" id="CHEBI:43474"/>
        <dbReference type="ChEBI" id="CHEBI:57287"/>
        <dbReference type="ChEBI" id="CHEBI:57292"/>
        <dbReference type="ChEBI" id="CHEBI:58189"/>
        <dbReference type="EC" id="6.2.1.4"/>
    </reaction>
</comment>
<dbReference type="FunFam" id="3.30.470.20:FF:000002">
    <property type="entry name" value="Succinate--CoA ligase [ADP-forming] subunit beta"/>
    <property type="match status" value="1"/>
</dbReference>
<feature type="binding site" evidence="12">
    <location>
        <position position="79"/>
    </location>
    <ligand>
        <name>ATP</name>
        <dbReference type="ChEBI" id="CHEBI:30616"/>
    </ligand>
</feature>
<accession>A0A151WHF9</accession>
<dbReference type="PROSITE" id="PS50975">
    <property type="entry name" value="ATP_GRASP"/>
    <property type="match status" value="2"/>
</dbReference>
<keyword evidence="6 12" id="KW-0067">ATP-binding</keyword>
<dbReference type="Pfam" id="PF00549">
    <property type="entry name" value="Ligase_CoA"/>
    <property type="match status" value="2"/>
</dbReference>
<feature type="binding site" evidence="12">
    <location>
        <position position="724"/>
    </location>
    <ligand>
        <name>Mg(2+)</name>
        <dbReference type="ChEBI" id="CHEBI:18420"/>
    </ligand>
</feature>
<comment type="similarity">
    <text evidence="12 13">Belongs to the succinate/malate CoA ligase beta subunit family.</text>
</comment>
<dbReference type="InterPro" id="IPR017866">
    <property type="entry name" value="Succ-CoA_synthase_bsu_CS"/>
</dbReference>
<dbReference type="GO" id="GO:0006099">
    <property type="term" value="P:tricarboxylic acid cycle"/>
    <property type="evidence" value="ECO:0007669"/>
    <property type="project" value="UniProtKB-UniRule"/>
</dbReference>
<evidence type="ECO:0000313" key="16">
    <source>
        <dbReference type="Proteomes" id="UP000075809"/>
    </source>
</evidence>
<evidence type="ECO:0000256" key="7">
    <source>
        <dbReference type="ARBA" id="ARBA00022842"/>
    </source>
</evidence>
<feature type="binding site" evidence="12">
    <location>
        <position position="304"/>
    </location>
    <ligand>
        <name>substrate</name>
        <note>ligand shared with subunit alpha</note>
    </ligand>
</feature>
<dbReference type="GO" id="GO:0000287">
    <property type="term" value="F:magnesium ion binding"/>
    <property type="evidence" value="ECO:0007669"/>
    <property type="project" value="UniProtKB-UniRule"/>
</dbReference>
<evidence type="ECO:0000256" key="11">
    <source>
        <dbReference type="ARBA" id="ARBA00063570"/>
    </source>
</evidence>
<comment type="subcellular location">
    <subcellularLocation>
        <location evidence="12">Mitochondrion</location>
    </subcellularLocation>
</comment>
<dbReference type="EC" id="6.2.1.5" evidence="12"/>
<dbReference type="HAMAP" id="MF_00558">
    <property type="entry name" value="Succ_CoA_beta"/>
    <property type="match status" value="2"/>
</dbReference>
<dbReference type="NCBIfam" id="TIGR01016">
    <property type="entry name" value="sucCoAbeta"/>
    <property type="match status" value="1"/>
</dbReference>
<organism evidence="15 16">
    <name type="scientific">Mycetomoellerius zeteki</name>
    <dbReference type="NCBI Taxonomy" id="64791"/>
    <lineage>
        <taxon>Eukaryota</taxon>
        <taxon>Metazoa</taxon>
        <taxon>Ecdysozoa</taxon>
        <taxon>Arthropoda</taxon>
        <taxon>Hexapoda</taxon>
        <taxon>Insecta</taxon>
        <taxon>Pterygota</taxon>
        <taxon>Neoptera</taxon>
        <taxon>Endopterygota</taxon>
        <taxon>Hymenoptera</taxon>
        <taxon>Apocrita</taxon>
        <taxon>Aculeata</taxon>
        <taxon>Formicoidea</taxon>
        <taxon>Formicidae</taxon>
        <taxon>Myrmicinae</taxon>
        <taxon>Mycetomoellerius</taxon>
    </lineage>
</organism>
<feature type="binding site" evidence="12">
    <location>
        <position position="643"/>
    </location>
    <ligand>
        <name>ATP</name>
        <dbReference type="ChEBI" id="CHEBI:30616"/>
    </ligand>
</feature>
<feature type="binding site" evidence="12">
    <location>
        <position position="239"/>
    </location>
    <ligand>
        <name>Mg(2+)</name>
        <dbReference type="ChEBI" id="CHEBI:18420"/>
    </ligand>
</feature>
<dbReference type="GO" id="GO:0005739">
    <property type="term" value="C:mitochondrion"/>
    <property type="evidence" value="ECO:0007669"/>
    <property type="project" value="UniProtKB-SubCell"/>
</dbReference>
<feature type="binding site" evidence="12">
    <location>
        <position position="253"/>
    </location>
    <ligand>
        <name>Mg(2+)</name>
        <dbReference type="ChEBI" id="CHEBI:18420"/>
    </ligand>
</feature>
<dbReference type="FunFam" id="3.40.50.261:FF:000001">
    <property type="entry name" value="Succinate--CoA ligase [ADP-forming] subunit beta"/>
    <property type="match status" value="2"/>
</dbReference>
<feature type="binding site" evidence="12">
    <location>
        <position position="147"/>
    </location>
    <ligand>
        <name>ATP</name>
        <dbReference type="ChEBI" id="CHEBI:30616"/>
    </ligand>
</feature>
<name>A0A151WHF9_9HYME</name>
<dbReference type="InterPro" id="IPR013650">
    <property type="entry name" value="ATP-grasp_succ-CoA_synth-type"/>
</dbReference>
<dbReference type="STRING" id="64791.A0A151WHF9"/>
<evidence type="ECO:0000256" key="6">
    <source>
        <dbReference type="ARBA" id="ARBA00022840"/>
    </source>
</evidence>
<comment type="cofactor">
    <cofactor evidence="12">
        <name>Mg(2+)</name>
        <dbReference type="ChEBI" id="CHEBI:18420"/>
    </cofactor>
    <text evidence="12">Binds 1 Mg(2+) ion per subunit.</text>
</comment>
<feature type="binding site" evidence="12">
    <location>
        <begin position="361"/>
        <end position="363"/>
    </location>
    <ligand>
        <name>substrate</name>
        <note>ligand shared with subunit alpha</note>
    </ligand>
</feature>
<feature type="domain" description="ATP-grasp" evidence="14">
    <location>
        <begin position="538"/>
        <end position="584"/>
    </location>
</feature>
<comment type="function">
    <text evidence="12">Succinyl-CoA synthetase functions in the citric acid cycle (TCA), coupling the hydrolysis of succinyl-CoA to the synthesis of ATP and thus represents the only step of substrate-level phosphorylation in the TCA. The beta subunit provides nucleotide specificity of the enzyme and binds the substrate succinate, while the binding sites for coenzyme A and phosphate are found in the alpha subunit.</text>
</comment>
<dbReference type="UniPathway" id="UPA00223">
    <property type="reaction ID" value="UER00999"/>
</dbReference>
<dbReference type="InterPro" id="IPR013815">
    <property type="entry name" value="ATP_grasp_subdomain_1"/>
</dbReference>
<dbReference type="GO" id="GO:0006104">
    <property type="term" value="P:succinyl-CoA metabolic process"/>
    <property type="evidence" value="ECO:0007669"/>
    <property type="project" value="TreeGrafter"/>
</dbReference>
<comment type="catalytic activity">
    <reaction evidence="12">
        <text>succinate + ATP + CoA = succinyl-CoA + ADP + phosphate</text>
        <dbReference type="Rhea" id="RHEA:17661"/>
        <dbReference type="ChEBI" id="CHEBI:30031"/>
        <dbReference type="ChEBI" id="CHEBI:30616"/>
        <dbReference type="ChEBI" id="CHEBI:43474"/>
        <dbReference type="ChEBI" id="CHEBI:57287"/>
        <dbReference type="ChEBI" id="CHEBI:57292"/>
        <dbReference type="ChEBI" id="CHEBI:456216"/>
        <dbReference type="EC" id="6.2.1.5"/>
    </reaction>
</comment>
<feature type="binding site" evidence="12">
    <location>
        <position position="575"/>
    </location>
    <ligand>
        <name>ATP</name>
        <dbReference type="ChEBI" id="CHEBI:30616"/>
    </ligand>
</feature>
<dbReference type="InterPro" id="IPR005811">
    <property type="entry name" value="SUCC_ACL_C"/>
</dbReference>
<sequence length="917" mass="99047">MSFMSSSVGMCARKINKQLLVHNTSVIKQIVRNLEVHEHMAYTLLREAGIPTPPFWVAKTSDEAASLAKNLNTKDLVLKAQVLAGGRGKGQFKDSNVSGVVMCDTIEQVKELADSMIGKVLVTKQTGAAGKICNSVMVTTRMFPRKEYYMAVMLERTFDGPVIIVSKQGGVNIEDVAATNPEAVAYVPIDVKKGLTPEQANSVADKLGLTGNSKEIASIVASNLYDLFVEKDALLLEINPFAEDICGEYYALDCKCKFDDSADFRQKELFALKDTTQMDPKEVEAEKYNLNYIALDGNIGCMVNGAGLAMATMDIIKLYGGKPANFLDVGGTATVETVTEGFKILSSDPNVEAILVNIFGGIMRCDIIAQGIIDATKQLNLNVPIITRLQGTNVDKAKQLILDAKLKVISVDDFAQAAETSVKLASMMNIAKINIHFRVPVENFLFQGLKKFVVKRTNEITSFILSSVSFAGKHTKIERYLLPQSTAVAQAKMATMLSRAISLAESLGRLNSPKILACNTSLVKQPARNLNVHEHISYSLLNEAGVPTPKFGVAKTPDEAAKLAANLKTKDIVLKAQVLAGGRGKGHFKGTSVSGVKMCETPEEAKSLAGQMLGKLLITKQTGEGGRICNAVMVTQRMFPRKEYYLAVMMERAFGGPVIIASSQGGVNIEEVAATNPSAIMYEPIDINKGITKEQAERIVVKLGLDNVKDYISNIISFGNFALDCKCRFDDNAEFRQKGLFNLRDWTQEDPKEVEAAKFDLNYIALDGNIGCMVNGAGLAMATMDIIKLHGGEPANFLDVGGGASASAVKEAFKIITSDPRVHALLVNIFGGIMRCDVIAEGIIAATKELSLKIPVVVRLQGTNVDEAKALIANAGLKIVPIDDLDEAARVAVKLSTIVKLAQSENLSVNFEIPAIS</sequence>
<dbReference type="InterPro" id="IPR005809">
    <property type="entry name" value="Succ_CoA_ligase-like_bsu"/>
</dbReference>
<feature type="binding site" evidence="12">
    <location>
        <position position="720"/>
    </location>
    <ligand>
        <name>Mg(2+)</name>
        <dbReference type="ChEBI" id="CHEBI:18420"/>
    </ligand>
</feature>
<dbReference type="GO" id="GO:0004775">
    <property type="term" value="F:succinate-CoA ligase (ADP-forming) activity"/>
    <property type="evidence" value="ECO:0007669"/>
    <property type="project" value="UniProtKB-UniRule"/>
</dbReference>
<comment type="function">
    <text evidence="10">GTP-specific succinyl-CoA synthetase functions in the citric acid cycle (TCA), coupling the hydrolysis of succinyl-CoA to the synthesis of GTP and thus represents the only step of substrate-level phosphorylation in the TCA. The beta subunit provides nucleotide specificity of the enzyme and binds the substrate succinate, while the binding sites for coenzyme A and phosphate are found in the alpha subunit.</text>
</comment>